<organism evidence="1 2">
    <name type="scientific">Polypedilum vanderplanki</name>
    <name type="common">Sleeping chironomid midge</name>
    <dbReference type="NCBI Taxonomy" id="319348"/>
    <lineage>
        <taxon>Eukaryota</taxon>
        <taxon>Metazoa</taxon>
        <taxon>Ecdysozoa</taxon>
        <taxon>Arthropoda</taxon>
        <taxon>Hexapoda</taxon>
        <taxon>Insecta</taxon>
        <taxon>Pterygota</taxon>
        <taxon>Neoptera</taxon>
        <taxon>Endopterygota</taxon>
        <taxon>Diptera</taxon>
        <taxon>Nematocera</taxon>
        <taxon>Chironomoidea</taxon>
        <taxon>Chironomidae</taxon>
        <taxon>Chironominae</taxon>
        <taxon>Polypedilum</taxon>
        <taxon>Polypedilum</taxon>
    </lineage>
</organism>
<proteinExistence type="predicted"/>
<sequence>MFYPEVVKNSNMPADLKNNCPLQPGNYTWNGVVFSLENVPRIILPTGEFANEMIFIKPDNEVFAVYRTFAYINNI</sequence>
<reference evidence="1" key="1">
    <citation type="submission" date="2021-03" db="EMBL/GenBank/DDBJ databases">
        <title>Chromosome level genome of the anhydrobiotic midge Polypedilum vanderplanki.</title>
        <authorList>
            <person name="Yoshida Y."/>
            <person name="Kikawada T."/>
            <person name="Gusev O."/>
        </authorList>
    </citation>
    <scope>NUCLEOTIDE SEQUENCE</scope>
    <source>
        <strain evidence="1">NIAS01</strain>
        <tissue evidence="1">Whole body or cell culture</tissue>
    </source>
</reference>
<protein>
    <submittedName>
        <fullName evidence="1">Uncharacterized protein</fullName>
    </submittedName>
</protein>
<gene>
    <name evidence="1" type="ORF">PVAND_003267</name>
</gene>
<comment type="caution">
    <text evidence="1">The sequence shown here is derived from an EMBL/GenBank/DDBJ whole genome shotgun (WGS) entry which is preliminary data.</text>
</comment>
<evidence type="ECO:0000313" key="2">
    <source>
        <dbReference type="Proteomes" id="UP001107558"/>
    </source>
</evidence>
<dbReference type="AlphaFoldDB" id="A0A9J6BU16"/>
<accession>A0A9J6BU16</accession>
<dbReference type="Proteomes" id="UP001107558">
    <property type="component" value="Chromosome 3"/>
</dbReference>
<name>A0A9J6BU16_POLVA</name>
<dbReference type="Pfam" id="PF06477">
    <property type="entry name" value="DUF1091"/>
    <property type="match status" value="1"/>
</dbReference>
<keyword evidence="2" id="KW-1185">Reference proteome</keyword>
<evidence type="ECO:0000313" key="1">
    <source>
        <dbReference type="EMBL" id="KAG5673200.1"/>
    </source>
</evidence>
<dbReference type="EMBL" id="JADBJN010000003">
    <property type="protein sequence ID" value="KAG5673200.1"/>
    <property type="molecule type" value="Genomic_DNA"/>
</dbReference>
<dbReference type="InterPro" id="IPR010512">
    <property type="entry name" value="DUF1091"/>
</dbReference>